<feature type="domain" description="Helicase C-terminal" evidence="6">
    <location>
        <begin position="34"/>
        <end position="190"/>
    </location>
</feature>
<sequence>MIRRLKTDVLTQLPPKIRQCIPFDLPSAAAKAGAVKDYIKMMLQNDSLKFLVFAHHLLMLQACTEAVIENKTRYVRIDGSVPSSERIHLVNQFQKDPETRVAILSIQAAGQGLTFTAATHVVFAELYWDPGHIKQAEDRAHRIGQCSSVNIHYLIANGTLDTLMWGMLNRKVQVTGSTLNGRKERLQAEEGEKEKWDFLQFAEAWTPNESSEELRDEVLFTHRLEAEAGRSWGREQAFPETDRLKKGRERSSLAPASALEKGRERRSPGEDQEQRVSLKGKEDNPGQEESQEAQVPRVPSSQSSYPCQPNTFKRCEVYE</sequence>
<dbReference type="GO" id="GO:0043596">
    <property type="term" value="C:nuclear replication fork"/>
    <property type="evidence" value="ECO:0007669"/>
    <property type="project" value="TreeGrafter"/>
</dbReference>
<dbReference type="InterPro" id="IPR027417">
    <property type="entry name" value="P-loop_NTPase"/>
</dbReference>
<reference evidence="8" key="1">
    <citation type="journal article" date="2013" name="Science">
        <title>Comparative analysis of bat genomes provides insight into the evolution of flight and immunity.</title>
        <authorList>
            <person name="Zhang G."/>
            <person name="Cowled C."/>
            <person name="Shi Z."/>
            <person name="Huang Z."/>
            <person name="Bishop-Lilly K.A."/>
            <person name="Fang X."/>
            <person name="Wynne J.W."/>
            <person name="Xiong Z."/>
            <person name="Baker M.L."/>
            <person name="Zhao W."/>
            <person name="Tachedjian M."/>
            <person name="Zhu Y."/>
            <person name="Zhou P."/>
            <person name="Jiang X."/>
            <person name="Ng J."/>
            <person name="Yang L."/>
            <person name="Wu L."/>
            <person name="Xiao J."/>
            <person name="Feng Y."/>
            <person name="Chen Y."/>
            <person name="Sun X."/>
            <person name="Zhang Y."/>
            <person name="Marsh G.A."/>
            <person name="Crameri G."/>
            <person name="Broder C.C."/>
            <person name="Frey K.G."/>
            <person name="Wang L.F."/>
            <person name="Wang J."/>
        </authorList>
    </citation>
    <scope>NUCLEOTIDE SEQUENCE [LARGE SCALE GENOMIC DNA]</scope>
</reference>
<evidence type="ECO:0000256" key="4">
    <source>
        <dbReference type="ARBA" id="ARBA00022840"/>
    </source>
</evidence>
<dbReference type="Proteomes" id="UP000010556">
    <property type="component" value="Unassembled WGS sequence"/>
</dbReference>
<dbReference type="GO" id="GO:0004520">
    <property type="term" value="F:DNA endonuclease activity"/>
    <property type="evidence" value="ECO:0007669"/>
    <property type="project" value="TreeGrafter"/>
</dbReference>
<dbReference type="GO" id="GO:0016787">
    <property type="term" value="F:hydrolase activity"/>
    <property type="evidence" value="ECO:0007669"/>
    <property type="project" value="UniProtKB-KW"/>
</dbReference>
<evidence type="ECO:0000313" key="8">
    <source>
        <dbReference type="Proteomes" id="UP000010556"/>
    </source>
</evidence>
<dbReference type="PROSITE" id="PS51194">
    <property type="entry name" value="HELICASE_CTER"/>
    <property type="match status" value="1"/>
</dbReference>
<dbReference type="FunFam" id="3.40.50.300:FF:000788">
    <property type="entry name" value="DNA annealing helicase and endonuclease ZRANB3"/>
    <property type="match status" value="1"/>
</dbReference>
<organism evidence="7 8">
    <name type="scientific">Myotis davidii</name>
    <name type="common">David's myotis</name>
    <dbReference type="NCBI Taxonomy" id="225400"/>
    <lineage>
        <taxon>Eukaryota</taxon>
        <taxon>Metazoa</taxon>
        <taxon>Chordata</taxon>
        <taxon>Craniata</taxon>
        <taxon>Vertebrata</taxon>
        <taxon>Euteleostomi</taxon>
        <taxon>Mammalia</taxon>
        <taxon>Eutheria</taxon>
        <taxon>Laurasiatheria</taxon>
        <taxon>Chiroptera</taxon>
        <taxon>Yangochiroptera</taxon>
        <taxon>Vespertilionidae</taxon>
        <taxon>Myotis</taxon>
    </lineage>
</organism>
<evidence type="ECO:0000259" key="6">
    <source>
        <dbReference type="PROSITE" id="PS51194"/>
    </source>
</evidence>
<proteinExistence type="predicted"/>
<name>L5LNR8_MYODS</name>
<dbReference type="SMART" id="SM00490">
    <property type="entry name" value="HELICc"/>
    <property type="match status" value="1"/>
</dbReference>
<dbReference type="GO" id="GO:0005524">
    <property type="term" value="F:ATP binding"/>
    <property type="evidence" value="ECO:0007669"/>
    <property type="project" value="UniProtKB-KW"/>
</dbReference>
<dbReference type="PANTHER" id="PTHR45766:SF3">
    <property type="entry name" value="DNA ANNEALING HELICASE AND ENDONUCLEASE ZRANB3"/>
    <property type="match status" value="1"/>
</dbReference>
<dbReference type="Pfam" id="PF00271">
    <property type="entry name" value="Helicase_C"/>
    <property type="match status" value="1"/>
</dbReference>
<dbReference type="Gene3D" id="3.40.50.300">
    <property type="entry name" value="P-loop containing nucleotide triphosphate hydrolases"/>
    <property type="match status" value="1"/>
</dbReference>
<evidence type="ECO:0000313" key="7">
    <source>
        <dbReference type="EMBL" id="ELK27660.1"/>
    </source>
</evidence>
<dbReference type="InterPro" id="IPR001650">
    <property type="entry name" value="Helicase_C-like"/>
</dbReference>
<feature type="region of interest" description="Disordered" evidence="5">
    <location>
        <begin position="231"/>
        <end position="319"/>
    </location>
</feature>
<gene>
    <name evidence="7" type="ORF">MDA_GLEAN10001438</name>
</gene>
<feature type="compositionally biased region" description="Polar residues" evidence="5">
    <location>
        <begin position="299"/>
        <end position="311"/>
    </location>
</feature>
<keyword evidence="4" id="KW-0067">ATP-binding</keyword>
<protein>
    <submittedName>
        <fullName evidence="7">Zinc finger Ran-binding domain-containing protein 3</fullName>
    </submittedName>
</protein>
<evidence type="ECO:0000256" key="3">
    <source>
        <dbReference type="ARBA" id="ARBA00022806"/>
    </source>
</evidence>
<dbReference type="EMBL" id="KB109991">
    <property type="protein sequence ID" value="ELK27660.1"/>
    <property type="molecule type" value="Genomic_DNA"/>
</dbReference>
<evidence type="ECO:0000256" key="2">
    <source>
        <dbReference type="ARBA" id="ARBA00022801"/>
    </source>
</evidence>
<evidence type="ECO:0000256" key="5">
    <source>
        <dbReference type="SAM" id="MobiDB-lite"/>
    </source>
</evidence>
<dbReference type="SUPFAM" id="SSF52540">
    <property type="entry name" value="P-loop containing nucleoside triphosphate hydrolases"/>
    <property type="match status" value="1"/>
</dbReference>
<dbReference type="CDD" id="cd18793">
    <property type="entry name" value="SF2_C_SNF"/>
    <property type="match status" value="1"/>
</dbReference>
<keyword evidence="8" id="KW-1185">Reference proteome</keyword>
<dbReference type="InterPro" id="IPR049730">
    <property type="entry name" value="SNF2/RAD54-like_C"/>
</dbReference>
<evidence type="ECO:0000256" key="1">
    <source>
        <dbReference type="ARBA" id="ARBA00022741"/>
    </source>
</evidence>
<dbReference type="GO" id="GO:0004386">
    <property type="term" value="F:helicase activity"/>
    <property type="evidence" value="ECO:0007669"/>
    <property type="project" value="UniProtKB-KW"/>
</dbReference>
<dbReference type="AlphaFoldDB" id="L5LNR8"/>
<dbReference type="PANTHER" id="PTHR45766">
    <property type="entry name" value="DNA ANNEALING HELICASE AND ENDONUCLEASE ZRANB3 FAMILY MEMBER"/>
    <property type="match status" value="1"/>
</dbReference>
<keyword evidence="1" id="KW-0547">Nucleotide-binding</keyword>
<keyword evidence="3" id="KW-0347">Helicase</keyword>
<accession>L5LNR8</accession>
<feature type="compositionally biased region" description="Basic and acidic residues" evidence="5">
    <location>
        <begin position="260"/>
        <end position="284"/>
    </location>
</feature>
<dbReference type="GO" id="GO:0006281">
    <property type="term" value="P:DNA repair"/>
    <property type="evidence" value="ECO:0007669"/>
    <property type="project" value="TreeGrafter"/>
</dbReference>
<keyword evidence="2" id="KW-0378">Hydrolase</keyword>
<dbReference type="GO" id="GO:0031297">
    <property type="term" value="P:replication fork processing"/>
    <property type="evidence" value="ECO:0007669"/>
    <property type="project" value="TreeGrafter"/>
</dbReference>